<feature type="compositionally biased region" description="Polar residues" evidence="1">
    <location>
        <begin position="270"/>
        <end position="291"/>
    </location>
</feature>
<evidence type="ECO:0000313" key="5">
    <source>
        <dbReference type="Proteomes" id="UP000332933"/>
    </source>
</evidence>
<accession>A0A485L254</accession>
<dbReference type="SMART" id="SM00456">
    <property type="entry name" value="WW"/>
    <property type="match status" value="1"/>
</dbReference>
<dbReference type="PROSITE" id="PS01159">
    <property type="entry name" value="WW_DOMAIN_1"/>
    <property type="match status" value="1"/>
</dbReference>
<reference evidence="3" key="2">
    <citation type="submission" date="2019-06" db="EMBL/GenBank/DDBJ databases">
        <title>Genomics analysis of Aphanomyces spp. identifies a new class of oomycete effector associated with host adaptation.</title>
        <authorList>
            <person name="Gaulin E."/>
        </authorList>
    </citation>
    <scope>NUCLEOTIDE SEQUENCE</scope>
    <source>
        <strain evidence="3">CBS 578.67</strain>
    </source>
</reference>
<dbReference type="EMBL" id="VJMH01005539">
    <property type="protein sequence ID" value="KAF0694760.1"/>
    <property type="molecule type" value="Genomic_DNA"/>
</dbReference>
<dbReference type="CDD" id="cd00201">
    <property type="entry name" value="WW"/>
    <property type="match status" value="1"/>
</dbReference>
<evidence type="ECO:0000313" key="4">
    <source>
        <dbReference type="EMBL" id="VFT91181.1"/>
    </source>
</evidence>
<sequence length="298" mass="33656">MYRANKTGYTHFDERNQGGRSQVGAELRRFQTAMVVVKPSPEIPKRTAHPCVYLHARKRPEMDHFPPPPCYPPGYTVSSNIDAIWRCSSYQQRQDYRDHCQRLTHLTQHIQHFESHSHARLKCRIPDTNFPGVHANTRNICSPKPPPSVRPKSCGPYHLRSPTPPSRSCSPRRVDVGNMVAAAETSSQYRTKLLAYIRQIQDEEEDGRRATSSTLPDDTNGLQPNDTATTNTIGVDAAEPSSATNNDLPSGWGSAVDDKGRRFYIDHVNKQTTWHRPQPSMTPTASPTPLQGRSRHMR</sequence>
<reference evidence="4 5" key="1">
    <citation type="submission" date="2019-03" db="EMBL/GenBank/DDBJ databases">
        <authorList>
            <person name="Gaulin E."/>
            <person name="Dumas B."/>
        </authorList>
    </citation>
    <scope>NUCLEOTIDE SEQUENCE [LARGE SCALE GENOMIC DNA]</scope>
    <source>
        <strain evidence="4">CBS 568.67</strain>
    </source>
</reference>
<feature type="region of interest" description="Disordered" evidence="1">
    <location>
        <begin position="137"/>
        <end position="173"/>
    </location>
</feature>
<dbReference type="OrthoDB" id="2020426at2759"/>
<evidence type="ECO:0000256" key="1">
    <source>
        <dbReference type="SAM" id="MobiDB-lite"/>
    </source>
</evidence>
<dbReference type="InterPro" id="IPR036020">
    <property type="entry name" value="WW_dom_sf"/>
</dbReference>
<name>A0A485L254_9STRA</name>
<evidence type="ECO:0000313" key="3">
    <source>
        <dbReference type="EMBL" id="KAF0694760.1"/>
    </source>
</evidence>
<dbReference type="SUPFAM" id="SSF51045">
    <property type="entry name" value="WW domain"/>
    <property type="match status" value="1"/>
</dbReference>
<dbReference type="PROSITE" id="PS50020">
    <property type="entry name" value="WW_DOMAIN_2"/>
    <property type="match status" value="1"/>
</dbReference>
<dbReference type="EMBL" id="CAADRA010005560">
    <property type="protein sequence ID" value="VFT91181.1"/>
    <property type="molecule type" value="Genomic_DNA"/>
</dbReference>
<proteinExistence type="predicted"/>
<dbReference type="Pfam" id="PF00397">
    <property type="entry name" value="WW"/>
    <property type="match status" value="1"/>
</dbReference>
<evidence type="ECO:0000259" key="2">
    <source>
        <dbReference type="PROSITE" id="PS50020"/>
    </source>
</evidence>
<dbReference type="InterPro" id="IPR001202">
    <property type="entry name" value="WW_dom"/>
</dbReference>
<feature type="region of interest" description="Disordered" evidence="1">
    <location>
        <begin position="203"/>
        <end position="257"/>
    </location>
</feature>
<feature type="compositionally biased region" description="Polar residues" evidence="1">
    <location>
        <begin position="210"/>
        <end position="233"/>
    </location>
</feature>
<dbReference type="Gene3D" id="2.20.70.10">
    <property type="match status" value="1"/>
</dbReference>
<dbReference type="AlphaFoldDB" id="A0A485L254"/>
<protein>
    <submittedName>
        <fullName evidence="4">Aste57867_14358 protein</fullName>
    </submittedName>
</protein>
<feature type="domain" description="WW" evidence="2">
    <location>
        <begin position="246"/>
        <end position="279"/>
    </location>
</feature>
<dbReference type="Proteomes" id="UP000332933">
    <property type="component" value="Unassembled WGS sequence"/>
</dbReference>
<feature type="region of interest" description="Disordered" evidence="1">
    <location>
        <begin position="270"/>
        <end position="298"/>
    </location>
</feature>
<organism evidence="4 5">
    <name type="scientific">Aphanomyces stellatus</name>
    <dbReference type="NCBI Taxonomy" id="120398"/>
    <lineage>
        <taxon>Eukaryota</taxon>
        <taxon>Sar</taxon>
        <taxon>Stramenopiles</taxon>
        <taxon>Oomycota</taxon>
        <taxon>Saprolegniomycetes</taxon>
        <taxon>Saprolegniales</taxon>
        <taxon>Verrucalvaceae</taxon>
        <taxon>Aphanomyces</taxon>
    </lineage>
</organism>
<keyword evidence="5" id="KW-1185">Reference proteome</keyword>
<gene>
    <name evidence="4" type="primary">Aste57867_14358</name>
    <name evidence="3" type="ORF">As57867_014304</name>
    <name evidence="4" type="ORF">ASTE57867_14358</name>
</gene>